<dbReference type="InterPro" id="IPR033121">
    <property type="entry name" value="PEPTIDASE_A1"/>
</dbReference>
<keyword evidence="6" id="KW-1185">Reference proteome</keyword>
<dbReference type="SUPFAM" id="SSF50630">
    <property type="entry name" value="Acid proteases"/>
    <property type="match status" value="1"/>
</dbReference>
<feature type="chain" id="PRO_5040153688" description="Peptidase A1 domain-containing protein" evidence="3">
    <location>
        <begin position="26"/>
        <end position="628"/>
    </location>
</feature>
<dbReference type="EMBL" id="JAHFXS010000378">
    <property type="protein sequence ID" value="KAG9985579.1"/>
    <property type="molecule type" value="Genomic_DNA"/>
</dbReference>
<reference evidence="5" key="1">
    <citation type="journal article" date="2021" name="J Fungi (Basel)">
        <title>Virulence traits and population genomics of the black yeast Aureobasidium melanogenum.</title>
        <authorList>
            <person name="Cernosa A."/>
            <person name="Sun X."/>
            <person name="Gostincar C."/>
            <person name="Fang C."/>
            <person name="Gunde-Cimerman N."/>
            <person name="Song Z."/>
        </authorList>
    </citation>
    <scope>NUCLEOTIDE SEQUENCE</scope>
    <source>
        <strain evidence="5">EXF-9298</strain>
    </source>
</reference>
<evidence type="ECO:0000256" key="3">
    <source>
        <dbReference type="SAM" id="SignalP"/>
    </source>
</evidence>
<evidence type="ECO:0000256" key="1">
    <source>
        <dbReference type="SAM" id="MobiDB-lite"/>
    </source>
</evidence>
<gene>
    <name evidence="5" type="ORF">KCU98_g4614</name>
</gene>
<dbReference type="Gene3D" id="2.40.70.10">
    <property type="entry name" value="Acid Proteases"/>
    <property type="match status" value="1"/>
</dbReference>
<feature type="region of interest" description="Disordered" evidence="1">
    <location>
        <begin position="601"/>
        <end position="628"/>
    </location>
</feature>
<keyword evidence="2" id="KW-0472">Membrane</keyword>
<organism evidence="5 6">
    <name type="scientific">Aureobasidium melanogenum</name>
    <name type="common">Aureobasidium pullulans var. melanogenum</name>
    <dbReference type="NCBI Taxonomy" id="46634"/>
    <lineage>
        <taxon>Eukaryota</taxon>
        <taxon>Fungi</taxon>
        <taxon>Dikarya</taxon>
        <taxon>Ascomycota</taxon>
        <taxon>Pezizomycotina</taxon>
        <taxon>Dothideomycetes</taxon>
        <taxon>Dothideomycetidae</taxon>
        <taxon>Dothideales</taxon>
        <taxon>Saccotheciaceae</taxon>
        <taxon>Aureobasidium</taxon>
    </lineage>
</organism>
<keyword evidence="2" id="KW-0812">Transmembrane</keyword>
<comment type="caution">
    <text evidence="5">The sequence shown here is derived from an EMBL/GenBank/DDBJ whole genome shotgun (WGS) entry which is preliminary data.</text>
</comment>
<feature type="non-terminal residue" evidence="5">
    <location>
        <position position="628"/>
    </location>
</feature>
<evidence type="ECO:0000259" key="4">
    <source>
        <dbReference type="PROSITE" id="PS51767"/>
    </source>
</evidence>
<evidence type="ECO:0000313" key="5">
    <source>
        <dbReference type="EMBL" id="KAG9985579.1"/>
    </source>
</evidence>
<sequence length="628" mass="67286">MLTIKAYTQFSILCVITILIPCINAQNYLAIDWSQHTYGPDGPWNAVSVQVGGMQNSTPIKLQQVQVDLYPGSTWSTFIPTNVSCDSTTQSSCGQGTTWIPSLDHGTQPSPEWNISVDYQPTFIYNNSQTSLRGSMVPQAITMGGQTIYAADLVSIEPDDDFDGDPNVVTYPNGVTALPQLGLLALNAGPNNKDVNQTFPESSTNNSAGSAMVQIPAGYLFSQNIIPSYSYGLHIGAAALNYTGSLYLGGYDKARVIGPYTILGSQLPTLLDIGIGVETGGSPFSFQNKSGLLLLDNDDDNISIDIVPHAPSLYLPAKTCERLANVLPIYFDQVTKYYLWNISDPTYKQVVTSPAYLSFTFPPAPGASNNVTIKIPFALLNLTISSPIVSTPVQYFPCQVVSNTNNGYEYALGRAFLQGAFVGWNTNANIGWLAQAPGPGDSNTGLGGPEGQSIANDATQLDVYDGTTTNYFAQSWAKHWTPLPSQAMPSSPAPTSAKHSKAISSGAIAGIAVGAAVAVIALVSGIFLCMRRRRKREAAKEIPLNDRSESPKTDDVLIGSPSRLLTPPPPFTPGPNELHQGQFYQVAEMPSNRDVQELHSDARAVPVRPGRIAQHDVHELGLPPTPSA</sequence>
<reference evidence="5" key="2">
    <citation type="submission" date="2021-08" db="EMBL/GenBank/DDBJ databases">
        <authorList>
            <person name="Gostincar C."/>
            <person name="Sun X."/>
            <person name="Song Z."/>
            <person name="Gunde-Cimerman N."/>
        </authorList>
    </citation>
    <scope>NUCLEOTIDE SEQUENCE</scope>
    <source>
        <strain evidence="5">EXF-9298</strain>
    </source>
</reference>
<feature type="domain" description="Peptidase A1" evidence="4">
    <location>
        <begin position="50"/>
        <end position="434"/>
    </location>
</feature>
<protein>
    <recommendedName>
        <fullName evidence="4">Peptidase A1 domain-containing protein</fullName>
    </recommendedName>
</protein>
<feature type="transmembrane region" description="Helical" evidence="2">
    <location>
        <begin position="507"/>
        <end position="530"/>
    </location>
</feature>
<dbReference type="Proteomes" id="UP000729357">
    <property type="component" value="Unassembled WGS sequence"/>
</dbReference>
<proteinExistence type="predicted"/>
<feature type="compositionally biased region" description="Basic and acidic residues" evidence="1">
    <location>
        <begin position="538"/>
        <end position="555"/>
    </location>
</feature>
<keyword evidence="2" id="KW-1133">Transmembrane helix</keyword>
<evidence type="ECO:0000256" key="2">
    <source>
        <dbReference type="SAM" id="Phobius"/>
    </source>
</evidence>
<evidence type="ECO:0000313" key="6">
    <source>
        <dbReference type="Proteomes" id="UP000729357"/>
    </source>
</evidence>
<keyword evidence="3" id="KW-0732">Signal</keyword>
<name>A0A9P8JYJ3_AURME</name>
<feature type="signal peptide" evidence="3">
    <location>
        <begin position="1"/>
        <end position="25"/>
    </location>
</feature>
<dbReference type="InterPro" id="IPR021109">
    <property type="entry name" value="Peptidase_aspartic_dom_sf"/>
</dbReference>
<dbReference type="PROSITE" id="PS51767">
    <property type="entry name" value="PEPTIDASE_A1"/>
    <property type="match status" value="1"/>
</dbReference>
<accession>A0A9P8JYJ3</accession>
<dbReference type="AlphaFoldDB" id="A0A9P8JYJ3"/>
<feature type="region of interest" description="Disordered" evidence="1">
    <location>
        <begin position="537"/>
        <end position="578"/>
    </location>
</feature>